<dbReference type="InterPro" id="IPR011042">
    <property type="entry name" value="6-blade_b-propeller_TolB-like"/>
</dbReference>
<keyword evidence="1 4" id="KW-0732">Signal</keyword>
<keyword evidence="3" id="KW-0645">Protease</keyword>
<dbReference type="GO" id="GO:0006508">
    <property type="term" value="P:proteolysis"/>
    <property type="evidence" value="ECO:0007669"/>
    <property type="project" value="InterPro"/>
</dbReference>
<proteinExistence type="predicted"/>
<evidence type="ECO:0000313" key="7">
    <source>
        <dbReference type="Proteomes" id="UP000515489"/>
    </source>
</evidence>
<feature type="domain" description="Peptidase S9 prolyl oligopeptidase catalytic" evidence="5">
    <location>
        <begin position="469"/>
        <end position="593"/>
    </location>
</feature>
<dbReference type="KEGG" id="hsk:H4317_03890"/>
<evidence type="ECO:0000313" key="6">
    <source>
        <dbReference type="EMBL" id="QNH62963.1"/>
    </source>
</evidence>
<dbReference type="PANTHER" id="PTHR42776">
    <property type="entry name" value="SERINE PEPTIDASE S9 FAMILY MEMBER"/>
    <property type="match status" value="1"/>
</dbReference>
<dbReference type="GO" id="GO:0004252">
    <property type="term" value="F:serine-type endopeptidase activity"/>
    <property type="evidence" value="ECO:0007669"/>
    <property type="project" value="TreeGrafter"/>
</dbReference>
<organism evidence="6 7">
    <name type="scientific">Hymenobacter sediminicola</name>
    <dbReference type="NCBI Taxonomy" id="2761579"/>
    <lineage>
        <taxon>Bacteria</taxon>
        <taxon>Pseudomonadati</taxon>
        <taxon>Bacteroidota</taxon>
        <taxon>Cytophagia</taxon>
        <taxon>Cytophagales</taxon>
        <taxon>Hymenobacteraceae</taxon>
        <taxon>Hymenobacter</taxon>
    </lineage>
</organism>
<protein>
    <submittedName>
        <fullName evidence="6">S9 family peptidase</fullName>
    </submittedName>
</protein>
<name>A0A7G7W9C0_9BACT</name>
<evidence type="ECO:0000256" key="4">
    <source>
        <dbReference type="SAM" id="SignalP"/>
    </source>
</evidence>
<dbReference type="Gene3D" id="2.120.10.30">
    <property type="entry name" value="TolB, C-terminal domain"/>
    <property type="match status" value="2"/>
</dbReference>
<keyword evidence="2" id="KW-0378">Hydrolase</keyword>
<evidence type="ECO:0000256" key="3">
    <source>
        <dbReference type="ARBA" id="ARBA00022825"/>
    </source>
</evidence>
<dbReference type="Gene3D" id="3.40.50.1820">
    <property type="entry name" value="alpha/beta hydrolase"/>
    <property type="match status" value="1"/>
</dbReference>
<dbReference type="EMBL" id="CP060202">
    <property type="protein sequence ID" value="QNH62963.1"/>
    <property type="molecule type" value="Genomic_DNA"/>
</dbReference>
<evidence type="ECO:0000256" key="2">
    <source>
        <dbReference type="ARBA" id="ARBA00022801"/>
    </source>
</evidence>
<dbReference type="SUPFAM" id="SSF53474">
    <property type="entry name" value="alpha/beta-Hydrolases"/>
    <property type="match status" value="1"/>
</dbReference>
<sequence length="744" mass="81593">MKKSFLTVLALLPLAVSAQQATVYTPELLWKLGRLGEMQVSPDRKTVAYTVTRYNLSENQGNTDIWVVPVVGGAARQLTNTPGSENTLNWRADGKLTFLSGESGTDQLYVMNADGSGKQLLSSFPEEGLANLKYAPNGKFILYTQDVKTGKSVQDWYPDLPKADAKIIDDLNYRHWNAWDDLKVSHVFFQPIGDDGKPTGYGKDVMSGEKFDSPLQPMGGSEQLALAPDGYRLAYTSRKFTGKAEATSTNSDIYLYDVRTGQTQNLSAGLGGYDTEPAFSPDGSKVAWLSMATPGFESDRNGIVVYDFKTKKRQDITAGSEQAAGNIRWSADGKTIYFVSVLAGTEHIFAVPSKGGSSKQLTKGAFNYNGFELAGKDVAIANKTTQAQPADLVRVDLKTGRETPLTNINQQELAGVKTGRTEARMVKTTDGKQMQVYVIYPPDFDPSKKYPTLLYCQGGPQSPITQSFSYRWNFQLLAANGYIVVAPNRRGLPGFGTEWNNSISGDWGGQPIRDYLSAIDAVSQEPYVDKDRRGCVGASYGGYSVYFLAGKHEGRFKTFIAHCGLYNLTSWYPTTEEMFFANQDLGGAPWDVPTKSLSGEEAADAMEEAADAVRDAADATAEAMADGADSGDALAAQSRMKDAQAQASRKASVARTYQEFNPQLFAKNWDTPILVIHGGKDFRVPEDQGMEAFGTAQLRGIPSRFLYFPNEGHWINKPQNSVLWNRVFFDWLARSLKPEGQAAK</sequence>
<dbReference type="Pfam" id="PF00326">
    <property type="entry name" value="Peptidase_S9"/>
    <property type="match status" value="2"/>
</dbReference>
<reference evidence="6 7" key="1">
    <citation type="submission" date="2020-08" db="EMBL/GenBank/DDBJ databases">
        <title>Hymenobacter sp. S2-20-2 genome sequencing.</title>
        <authorList>
            <person name="Jin L."/>
        </authorList>
    </citation>
    <scope>NUCLEOTIDE SEQUENCE [LARGE SCALE GENOMIC DNA]</scope>
    <source>
        <strain evidence="6 7">S2-20-2</strain>
    </source>
</reference>
<evidence type="ECO:0000259" key="5">
    <source>
        <dbReference type="Pfam" id="PF00326"/>
    </source>
</evidence>
<dbReference type="InterPro" id="IPR011659">
    <property type="entry name" value="WD40"/>
</dbReference>
<keyword evidence="3" id="KW-0720">Serine protease</keyword>
<dbReference type="RefSeq" id="WP_185888845.1">
    <property type="nucleotide sequence ID" value="NZ_CP060202.1"/>
</dbReference>
<evidence type="ECO:0000256" key="1">
    <source>
        <dbReference type="ARBA" id="ARBA00022729"/>
    </source>
</evidence>
<dbReference type="SUPFAM" id="SSF82171">
    <property type="entry name" value="DPP6 N-terminal domain-like"/>
    <property type="match status" value="1"/>
</dbReference>
<dbReference type="AlphaFoldDB" id="A0A7G7W9C0"/>
<feature type="domain" description="Peptidase S9 prolyl oligopeptidase catalytic" evidence="5">
    <location>
        <begin position="654"/>
        <end position="737"/>
    </location>
</feature>
<feature type="chain" id="PRO_5028986746" evidence="4">
    <location>
        <begin position="22"/>
        <end position="744"/>
    </location>
</feature>
<dbReference type="InterPro" id="IPR029058">
    <property type="entry name" value="AB_hydrolase_fold"/>
</dbReference>
<feature type="signal peptide" evidence="4">
    <location>
        <begin position="1"/>
        <end position="21"/>
    </location>
</feature>
<dbReference type="InterPro" id="IPR001375">
    <property type="entry name" value="Peptidase_S9_cat"/>
</dbReference>
<keyword evidence="7" id="KW-1185">Reference proteome</keyword>
<dbReference type="Pfam" id="PF07676">
    <property type="entry name" value="PD40"/>
    <property type="match status" value="4"/>
</dbReference>
<dbReference type="Proteomes" id="UP000515489">
    <property type="component" value="Chromosome"/>
</dbReference>
<gene>
    <name evidence="6" type="ORF">H4317_03890</name>
</gene>
<dbReference type="PANTHER" id="PTHR42776:SF13">
    <property type="entry name" value="DIPEPTIDYL-PEPTIDASE 5"/>
    <property type="match status" value="1"/>
</dbReference>
<accession>A0A7G7W9C0</accession>